<keyword evidence="5 7" id="KW-1133">Transmembrane helix</keyword>
<feature type="transmembrane region" description="Helical" evidence="7">
    <location>
        <begin position="55"/>
        <end position="78"/>
    </location>
</feature>
<evidence type="ECO:0000256" key="2">
    <source>
        <dbReference type="ARBA" id="ARBA00011006"/>
    </source>
</evidence>
<comment type="similarity">
    <text evidence="2">Belongs to the UPF0410 family.</text>
</comment>
<evidence type="ECO:0000256" key="3">
    <source>
        <dbReference type="ARBA" id="ARBA00022475"/>
    </source>
</evidence>
<evidence type="ECO:0008006" key="10">
    <source>
        <dbReference type="Google" id="ProtNLM"/>
    </source>
</evidence>
<comment type="subcellular location">
    <subcellularLocation>
        <location evidence="1">Cell membrane</location>
        <topology evidence="1">Multi-pass membrane protein</topology>
    </subcellularLocation>
</comment>
<gene>
    <name evidence="8" type="ORF">FC91_GL002720</name>
</gene>
<dbReference type="InterPro" id="IPR007341">
    <property type="entry name" value="Transgly_assoc"/>
</dbReference>
<evidence type="ECO:0000256" key="1">
    <source>
        <dbReference type="ARBA" id="ARBA00004651"/>
    </source>
</evidence>
<evidence type="ECO:0000313" key="9">
    <source>
        <dbReference type="Proteomes" id="UP000050949"/>
    </source>
</evidence>
<sequence length="87" mass="8780">MLHWLWVLIVGAIIGVIAGAITGRSLPGGWIGNIIAGLVDASAGQWLLGSWGPQLAGMALIPSILGAIILVVVVSLVLGQMGKSAKA</sequence>
<dbReference type="PANTHER" id="PTHR33884:SF3">
    <property type="entry name" value="UPF0410 PROTEIN YMGE"/>
    <property type="match status" value="1"/>
</dbReference>
<accession>A0A0R1XAM9</accession>
<evidence type="ECO:0000256" key="7">
    <source>
        <dbReference type="SAM" id="Phobius"/>
    </source>
</evidence>
<feature type="transmembrane region" description="Helical" evidence="7">
    <location>
        <begin position="6"/>
        <end position="23"/>
    </location>
</feature>
<dbReference type="EMBL" id="AZFW01000053">
    <property type="protein sequence ID" value="KRM27208.1"/>
    <property type="molecule type" value="Genomic_DNA"/>
</dbReference>
<dbReference type="AlphaFoldDB" id="A0A0R1XAM9"/>
<evidence type="ECO:0000256" key="6">
    <source>
        <dbReference type="ARBA" id="ARBA00023136"/>
    </source>
</evidence>
<dbReference type="Proteomes" id="UP000050949">
    <property type="component" value="Unassembled WGS sequence"/>
</dbReference>
<protein>
    <recommendedName>
        <fullName evidence="10">Transglycosylase associated protein</fullName>
    </recommendedName>
</protein>
<reference evidence="8 9" key="1">
    <citation type="journal article" date="2015" name="Genome Announc.">
        <title>Expanding the biotechnology potential of lactobacilli through comparative genomics of 213 strains and associated genera.</title>
        <authorList>
            <person name="Sun Z."/>
            <person name="Harris H.M."/>
            <person name="McCann A."/>
            <person name="Guo C."/>
            <person name="Argimon S."/>
            <person name="Zhang W."/>
            <person name="Yang X."/>
            <person name="Jeffery I.B."/>
            <person name="Cooney J.C."/>
            <person name="Kagawa T.F."/>
            <person name="Liu W."/>
            <person name="Song Y."/>
            <person name="Salvetti E."/>
            <person name="Wrobel A."/>
            <person name="Rasinkangas P."/>
            <person name="Parkhill J."/>
            <person name="Rea M.C."/>
            <person name="O'Sullivan O."/>
            <person name="Ritari J."/>
            <person name="Douillard F.P."/>
            <person name="Paul Ross R."/>
            <person name="Yang R."/>
            <person name="Briner A.E."/>
            <person name="Felis G.E."/>
            <person name="de Vos W.M."/>
            <person name="Barrangou R."/>
            <person name="Klaenhammer T.R."/>
            <person name="Caufield P.W."/>
            <person name="Cui Y."/>
            <person name="Zhang H."/>
            <person name="O'Toole P.W."/>
        </authorList>
    </citation>
    <scope>NUCLEOTIDE SEQUENCE [LARGE SCALE GENOMIC DNA]</scope>
    <source>
        <strain evidence="8 9">DSM 16991</strain>
    </source>
</reference>
<organism evidence="8 9">
    <name type="scientific">Schleiferilactobacillus harbinensis DSM 16991</name>
    <dbReference type="NCBI Taxonomy" id="1122147"/>
    <lineage>
        <taxon>Bacteria</taxon>
        <taxon>Bacillati</taxon>
        <taxon>Bacillota</taxon>
        <taxon>Bacilli</taxon>
        <taxon>Lactobacillales</taxon>
        <taxon>Lactobacillaceae</taxon>
        <taxon>Schleiferilactobacillus</taxon>
    </lineage>
</organism>
<dbReference type="OrthoDB" id="1632160at2"/>
<keyword evidence="3" id="KW-1003">Cell membrane</keyword>
<keyword evidence="4 7" id="KW-0812">Transmembrane</keyword>
<dbReference type="eggNOG" id="COG2261">
    <property type="taxonomic scope" value="Bacteria"/>
</dbReference>
<dbReference type="PANTHER" id="PTHR33884">
    <property type="entry name" value="UPF0410 PROTEIN YMGE"/>
    <property type="match status" value="1"/>
</dbReference>
<dbReference type="GO" id="GO:0005886">
    <property type="term" value="C:plasma membrane"/>
    <property type="evidence" value="ECO:0007669"/>
    <property type="project" value="UniProtKB-SubCell"/>
</dbReference>
<dbReference type="Pfam" id="PF04226">
    <property type="entry name" value="Transgly_assoc"/>
    <property type="match status" value="1"/>
</dbReference>
<dbReference type="RefSeq" id="WP_035441250.1">
    <property type="nucleotide sequence ID" value="NZ_AUEH01000069.1"/>
</dbReference>
<evidence type="ECO:0000256" key="4">
    <source>
        <dbReference type="ARBA" id="ARBA00022692"/>
    </source>
</evidence>
<comment type="caution">
    <text evidence="8">The sequence shown here is derived from an EMBL/GenBank/DDBJ whole genome shotgun (WGS) entry which is preliminary data.</text>
</comment>
<keyword evidence="6 7" id="KW-0472">Membrane</keyword>
<dbReference type="PATRIC" id="fig|1122147.4.peg.2802"/>
<evidence type="ECO:0000256" key="5">
    <source>
        <dbReference type="ARBA" id="ARBA00022989"/>
    </source>
</evidence>
<name>A0A0R1XAM9_9LACO</name>
<evidence type="ECO:0000313" key="8">
    <source>
        <dbReference type="EMBL" id="KRM27208.1"/>
    </source>
</evidence>
<proteinExistence type="inferred from homology"/>